<evidence type="ECO:0000313" key="2">
    <source>
        <dbReference type="Proteomes" id="UP001055093"/>
    </source>
</evidence>
<evidence type="ECO:0000313" key="1">
    <source>
        <dbReference type="EMBL" id="GJE73899.1"/>
    </source>
</evidence>
<dbReference type="RefSeq" id="WP_137828998.1">
    <property type="nucleotide sequence ID" value="NZ_BPRE01000001.1"/>
</dbReference>
<proteinExistence type="predicted"/>
<accession>A0ABQ4URA4</accession>
<reference evidence="1" key="1">
    <citation type="journal article" date="2021" name="Front. Microbiol.">
        <title>Comprehensive Comparative Genomics and Phenotyping of Methylobacterium Species.</title>
        <authorList>
            <person name="Alessa O."/>
            <person name="Ogura Y."/>
            <person name="Fujitani Y."/>
            <person name="Takami H."/>
            <person name="Hayashi T."/>
            <person name="Sahin N."/>
            <person name="Tani A."/>
        </authorList>
    </citation>
    <scope>NUCLEOTIDE SEQUENCE</scope>
    <source>
        <strain evidence="1">DSM 14458</strain>
    </source>
</reference>
<dbReference type="EMBL" id="BPRE01000001">
    <property type="protein sequence ID" value="GJE73899.1"/>
    <property type="molecule type" value="Genomic_DNA"/>
</dbReference>
<gene>
    <name evidence="1" type="ORF">BGCPKDLD_0466</name>
</gene>
<organism evidence="1 2">
    <name type="scientific">Methylorubrum suomiense</name>
    <dbReference type="NCBI Taxonomy" id="144191"/>
    <lineage>
        <taxon>Bacteria</taxon>
        <taxon>Pseudomonadati</taxon>
        <taxon>Pseudomonadota</taxon>
        <taxon>Alphaproteobacteria</taxon>
        <taxon>Hyphomicrobiales</taxon>
        <taxon>Methylobacteriaceae</taxon>
        <taxon>Methylorubrum</taxon>
    </lineage>
</organism>
<sequence length="94" mass="10402">MAHNSKMHDFIASNCVDGQTVPGGDQAAAQLLFDVADATWRCEAAKVLRQDGNKRDLDDLPEAQGEPGTLLRTSYEVRERAYAELRRLLAAENQ</sequence>
<protein>
    <submittedName>
        <fullName evidence="1">Uncharacterized protein</fullName>
    </submittedName>
</protein>
<reference evidence="1" key="2">
    <citation type="submission" date="2021-08" db="EMBL/GenBank/DDBJ databases">
        <authorList>
            <person name="Tani A."/>
            <person name="Ola A."/>
            <person name="Ogura Y."/>
            <person name="Katsura K."/>
            <person name="Hayashi T."/>
        </authorList>
    </citation>
    <scope>NUCLEOTIDE SEQUENCE</scope>
    <source>
        <strain evidence="1">DSM 14458</strain>
    </source>
</reference>
<dbReference type="Proteomes" id="UP001055093">
    <property type="component" value="Unassembled WGS sequence"/>
</dbReference>
<comment type="caution">
    <text evidence="1">The sequence shown here is derived from an EMBL/GenBank/DDBJ whole genome shotgun (WGS) entry which is preliminary data.</text>
</comment>
<name>A0ABQ4URA4_9HYPH</name>
<keyword evidence="2" id="KW-1185">Reference proteome</keyword>